<feature type="transmembrane region" description="Helical" evidence="1">
    <location>
        <begin position="21"/>
        <end position="44"/>
    </location>
</feature>
<keyword evidence="1" id="KW-1133">Transmembrane helix</keyword>
<evidence type="ECO:0000313" key="3">
    <source>
        <dbReference type="Proteomes" id="UP000555407"/>
    </source>
</evidence>
<evidence type="ECO:0000313" key="2">
    <source>
        <dbReference type="EMBL" id="NIK61361.1"/>
    </source>
</evidence>
<feature type="transmembrane region" description="Helical" evidence="1">
    <location>
        <begin position="50"/>
        <end position="68"/>
    </location>
</feature>
<name>A0A7X5VHH4_9ACTN</name>
<comment type="caution">
    <text evidence="2">The sequence shown here is derived from an EMBL/GenBank/DDBJ whole genome shotgun (WGS) entry which is preliminary data.</text>
</comment>
<dbReference type="RefSeq" id="WP_167215820.1">
    <property type="nucleotide sequence ID" value="NZ_JAASRO010000001.1"/>
</dbReference>
<dbReference type="AlphaFoldDB" id="A0A7X5VHH4"/>
<keyword evidence="3" id="KW-1185">Reference proteome</keyword>
<keyword evidence="1" id="KW-0812">Transmembrane</keyword>
<sequence length="108" mass="12121">MGRRLFEGLFRRELPNERSALVNNLTHWGYGIFNGAAYGILAGSAKTPRAWFGLPFGAGVWGSGYIVLPAADLYEPIWEYDRRTITKDLTAHLVYGTTTAAIFKLLRR</sequence>
<dbReference type="Proteomes" id="UP000555407">
    <property type="component" value="Unassembled WGS sequence"/>
</dbReference>
<accession>A0A7X5VHH4</accession>
<dbReference type="EMBL" id="JAASRO010000001">
    <property type="protein sequence ID" value="NIK61361.1"/>
    <property type="molecule type" value="Genomic_DNA"/>
</dbReference>
<keyword evidence="1" id="KW-0472">Membrane</keyword>
<organism evidence="2 3">
    <name type="scientific">Kribbella shirazensis</name>
    <dbReference type="NCBI Taxonomy" id="1105143"/>
    <lineage>
        <taxon>Bacteria</taxon>
        <taxon>Bacillati</taxon>
        <taxon>Actinomycetota</taxon>
        <taxon>Actinomycetes</taxon>
        <taxon>Propionibacteriales</taxon>
        <taxon>Kribbellaceae</taxon>
        <taxon>Kribbella</taxon>
    </lineage>
</organism>
<evidence type="ECO:0000256" key="1">
    <source>
        <dbReference type="SAM" id="Phobius"/>
    </source>
</evidence>
<gene>
    <name evidence="2" type="ORF">BJY22_007078</name>
</gene>
<reference evidence="2 3" key="1">
    <citation type="submission" date="2020-03" db="EMBL/GenBank/DDBJ databases">
        <title>Sequencing the genomes of 1000 actinobacteria strains.</title>
        <authorList>
            <person name="Klenk H.-P."/>
        </authorList>
    </citation>
    <scope>NUCLEOTIDE SEQUENCE [LARGE SCALE GENOMIC DNA]</scope>
    <source>
        <strain evidence="2 3">DSM 45490</strain>
    </source>
</reference>
<proteinExistence type="predicted"/>
<protein>
    <submittedName>
        <fullName evidence="2">Putative membrane protein YagU involved in acid resistance</fullName>
    </submittedName>
</protein>